<dbReference type="EMBL" id="BJOV01000005">
    <property type="protein sequence ID" value="GEE03410.1"/>
    <property type="molecule type" value="Genomic_DNA"/>
</dbReference>
<dbReference type="InterPro" id="IPR046288">
    <property type="entry name" value="DUF6325"/>
</dbReference>
<name>A0A7I9VEF4_9ACTN</name>
<proteinExistence type="predicted"/>
<accession>A0A7I9VEF4</accession>
<reference evidence="2" key="1">
    <citation type="submission" date="2019-06" db="EMBL/GenBank/DDBJ databases">
        <title>Gordonia isolated from sludge of a wastewater treatment plant.</title>
        <authorList>
            <person name="Tamura T."/>
            <person name="Aoyama K."/>
            <person name="Kang Y."/>
            <person name="Saito S."/>
            <person name="Akiyama N."/>
            <person name="Yazawa K."/>
            <person name="Gonoi T."/>
            <person name="Mikami Y."/>
        </authorList>
    </citation>
    <scope>NUCLEOTIDE SEQUENCE [LARGE SCALE GENOMIC DNA]</scope>
    <source>
        <strain evidence="2">NBRC 107696</strain>
    </source>
</reference>
<protein>
    <recommendedName>
        <fullName evidence="3">DUF1269 domain-containing family protein</fullName>
    </recommendedName>
</protein>
<gene>
    <name evidence="1" type="ORF">nbrc107696_38560</name>
</gene>
<dbReference type="Proteomes" id="UP000444960">
    <property type="component" value="Unassembled WGS sequence"/>
</dbReference>
<comment type="caution">
    <text evidence="1">The sequence shown here is derived from an EMBL/GenBank/DDBJ whole genome shotgun (WGS) entry which is preliminary data.</text>
</comment>
<sequence length="149" mass="15466">MSLTRYPRGMSETQVGPVDYLVIEFPDGTVSPGGFAALVDRVDAGIVYIVDIEFFRRDDAGLTSVPAHDFGVVDGLDFAEFDGAASGLLDADDVATVTRVLSPGSVGVVIVYEDLTMIPALDAFEAAGARLVAAGPVSPDDLDAALGDD</sequence>
<evidence type="ECO:0000313" key="2">
    <source>
        <dbReference type="Proteomes" id="UP000444960"/>
    </source>
</evidence>
<organism evidence="1 2">
    <name type="scientific">Gordonia spumicola</name>
    <dbReference type="NCBI Taxonomy" id="589161"/>
    <lineage>
        <taxon>Bacteria</taxon>
        <taxon>Bacillati</taxon>
        <taxon>Actinomycetota</taxon>
        <taxon>Actinomycetes</taxon>
        <taxon>Mycobacteriales</taxon>
        <taxon>Gordoniaceae</taxon>
        <taxon>Gordonia</taxon>
    </lineage>
</organism>
<dbReference type="Pfam" id="PF19850">
    <property type="entry name" value="DUF6325"/>
    <property type="match status" value="1"/>
</dbReference>
<keyword evidence="2" id="KW-1185">Reference proteome</keyword>
<evidence type="ECO:0008006" key="3">
    <source>
        <dbReference type="Google" id="ProtNLM"/>
    </source>
</evidence>
<dbReference type="AlphaFoldDB" id="A0A7I9VEF4"/>
<evidence type="ECO:0000313" key="1">
    <source>
        <dbReference type="EMBL" id="GEE03410.1"/>
    </source>
</evidence>